<dbReference type="PRINTS" id="PR00255">
    <property type="entry name" value="NATPEPTIDER"/>
</dbReference>
<dbReference type="InterPro" id="IPR018297">
    <property type="entry name" value="A/G_cyclase_CS"/>
</dbReference>
<dbReference type="InterPro" id="IPR028082">
    <property type="entry name" value="Peripla_BP_I"/>
</dbReference>
<reference evidence="19" key="3">
    <citation type="submission" date="2025-09" db="UniProtKB">
        <authorList>
            <consortium name="Ensembl"/>
        </authorList>
    </citation>
    <scope>IDENTIFICATION</scope>
</reference>
<keyword evidence="12 14" id="KW-0141">cGMP biosynthesis</keyword>
<dbReference type="FunFam" id="3.30.70.1230:FF:000004">
    <property type="entry name" value="Guanylate cyclase"/>
    <property type="match status" value="1"/>
</dbReference>
<dbReference type="Pfam" id="PF00211">
    <property type="entry name" value="Guanylate_cyc"/>
    <property type="match status" value="1"/>
</dbReference>
<keyword evidence="20" id="KW-1185">Reference proteome</keyword>
<proteinExistence type="inferred from homology"/>
<dbReference type="GO" id="GO:0035556">
    <property type="term" value="P:intracellular signal transduction"/>
    <property type="evidence" value="ECO:0007669"/>
    <property type="project" value="InterPro"/>
</dbReference>
<dbReference type="InterPro" id="IPR001170">
    <property type="entry name" value="ANPR/GUC"/>
</dbReference>
<feature type="signal peptide" evidence="16">
    <location>
        <begin position="1"/>
        <end position="29"/>
    </location>
</feature>
<dbReference type="InterPro" id="IPR001828">
    <property type="entry name" value="ANF_lig-bd_rcpt"/>
</dbReference>
<comment type="catalytic activity">
    <reaction evidence="14">
        <text>GTP = 3',5'-cyclic GMP + diphosphate</text>
        <dbReference type="Rhea" id="RHEA:13665"/>
        <dbReference type="ChEBI" id="CHEBI:33019"/>
        <dbReference type="ChEBI" id="CHEBI:37565"/>
        <dbReference type="ChEBI" id="CHEBI:57746"/>
        <dbReference type="EC" id="4.6.1.2"/>
    </reaction>
</comment>
<dbReference type="GO" id="GO:0005524">
    <property type="term" value="F:ATP binding"/>
    <property type="evidence" value="ECO:0007669"/>
    <property type="project" value="InterPro"/>
</dbReference>
<keyword evidence="11 13" id="KW-0456">Lyase</keyword>
<protein>
    <recommendedName>
        <fullName evidence="2 14">Guanylate cyclase</fullName>
        <ecNumber evidence="2 14">4.6.1.2</ecNumber>
    </recommendedName>
</protein>
<dbReference type="InterPro" id="IPR011009">
    <property type="entry name" value="Kinase-like_dom_sf"/>
</dbReference>
<feature type="domain" description="Guanylate cyclase" evidence="18">
    <location>
        <begin position="811"/>
        <end position="941"/>
    </location>
</feature>
<dbReference type="GO" id="GO:0007168">
    <property type="term" value="P:receptor guanylyl cyclase signaling pathway"/>
    <property type="evidence" value="ECO:0007669"/>
    <property type="project" value="TreeGrafter"/>
</dbReference>
<evidence type="ECO:0000256" key="2">
    <source>
        <dbReference type="ARBA" id="ARBA00012202"/>
    </source>
</evidence>
<dbReference type="Pfam" id="PF01094">
    <property type="entry name" value="ANF_receptor"/>
    <property type="match status" value="1"/>
</dbReference>
<dbReference type="PROSITE" id="PS00452">
    <property type="entry name" value="GUANYLATE_CYCLASE_1"/>
    <property type="match status" value="1"/>
</dbReference>
<evidence type="ECO:0000256" key="15">
    <source>
        <dbReference type="SAM" id="Phobius"/>
    </source>
</evidence>
<dbReference type="InterPro" id="IPR001245">
    <property type="entry name" value="Ser-Thr/Tyr_kinase_cat_dom"/>
</dbReference>
<evidence type="ECO:0000256" key="8">
    <source>
        <dbReference type="ARBA" id="ARBA00023136"/>
    </source>
</evidence>
<dbReference type="GO" id="GO:0005886">
    <property type="term" value="C:plasma membrane"/>
    <property type="evidence" value="ECO:0007669"/>
    <property type="project" value="TreeGrafter"/>
</dbReference>
<comment type="similarity">
    <text evidence="13">Belongs to the adenylyl cyclase class-4/guanylyl cyclase family.</text>
</comment>
<keyword evidence="3 15" id="KW-0812">Transmembrane</keyword>
<dbReference type="EC" id="4.6.1.2" evidence="2 14"/>
<evidence type="ECO:0000259" key="18">
    <source>
        <dbReference type="PROSITE" id="PS50125"/>
    </source>
</evidence>
<evidence type="ECO:0000256" key="5">
    <source>
        <dbReference type="ARBA" id="ARBA00022741"/>
    </source>
</evidence>
<dbReference type="SUPFAM" id="SSF53822">
    <property type="entry name" value="Periplasmic binding protein-like I"/>
    <property type="match status" value="1"/>
</dbReference>
<dbReference type="FunFam" id="3.30.200.20:FF:001106">
    <property type="entry name" value="Guanylate cyclase"/>
    <property type="match status" value="1"/>
</dbReference>
<evidence type="ECO:0000256" key="16">
    <source>
        <dbReference type="SAM" id="SignalP"/>
    </source>
</evidence>
<evidence type="ECO:0000256" key="4">
    <source>
        <dbReference type="ARBA" id="ARBA00022729"/>
    </source>
</evidence>
<dbReference type="PROSITE" id="PS50011">
    <property type="entry name" value="PROTEIN_KINASE_DOM"/>
    <property type="match status" value="1"/>
</dbReference>
<evidence type="ECO:0000313" key="20">
    <source>
        <dbReference type="Proteomes" id="UP000007635"/>
    </source>
</evidence>
<dbReference type="SUPFAM" id="SSF56112">
    <property type="entry name" value="Protein kinase-like (PK-like)"/>
    <property type="match status" value="1"/>
</dbReference>
<dbReference type="PROSITE" id="PS50125">
    <property type="entry name" value="GUANYLATE_CYCLASE_2"/>
    <property type="match status" value="1"/>
</dbReference>
<dbReference type="GO" id="GO:0001653">
    <property type="term" value="F:peptide receptor activity"/>
    <property type="evidence" value="ECO:0007669"/>
    <property type="project" value="TreeGrafter"/>
</dbReference>
<dbReference type="CDD" id="cd07302">
    <property type="entry name" value="CHD"/>
    <property type="match status" value="1"/>
</dbReference>
<keyword evidence="4 16" id="KW-0732">Signal</keyword>
<evidence type="ECO:0000313" key="19">
    <source>
        <dbReference type="Ensembl" id="ENSGACP00000066501.1"/>
    </source>
</evidence>
<evidence type="ECO:0000256" key="12">
    <source>
        <dbReference type="ARBA" id="ARBA00023293"/>
    </source>
</evidence>
<evidence type="ECO:0000256" key="13">
    <source>
        <dbReference type="RuleBase" id="RU000405"/>
    </source>
</evidence>
<dbReference type="InterPro" id="IPR029787">
    <property type="entry name" value="Nucleotide_cyclase"/>
</dbReference>
<dbReference type="GO" id="GO:0005525">
    <property type="term" value="F:GTP binding"/>
    <property type="evidence" value="ECO:0007669"/>
    <property type="project" value="UniProtKB-KW"/>
</dbReference>
<dbReference type="InterPro" id="IPR050401">
    <property type="entry name" value="Cyclic_nucleotide_synthase"/>
</dbReference>
<dbReference type="Proteomes" id="UP000007635">
    <property type="component" value="Chromosome X"/>
</dbReference>
<accession>A0AAQ4RWI2</accession>
<feature type="transmembrane region" description="Helical" evidence="15">
    <location>
        <begin position="342"/>
        <end position="364"/>
    </location>
</feature>
<dbReference type="Gene3D" id="3.30.70.1230">
    <property type="entry name" value="Nucleotide cyclase"/>
    <property type="match status" value="1"/>
</dbReference>
<dbReference type="GO" id="GO:0004016">
    <property type="term" value="F:adenylate cyclase activity"/>
    <property type="evidence" value="ECO:0007669"/>
    <property type="project" value="TreeGrafter"/>
</dbReference>
<dbReference type="PANTHER" id="PTHR11920:SF491">
    <property type="entry name" value="GUANYLATE CYCLASE"/>
    <property type="match status" value="1"/>
</dbReference>
<dbReference type="Pfam" id="PF07714">
    <property type="entry name" value="PK_Tyr_Ser-Thr"/>
    <property type="match status" value="1"/>
</dbReference>
<dbReference type="Ensembl" id="ENSGACT00000037389.1">
    <property type="protein sequence ID" value="ENSGACP00000066501.1"/>
    <property type="gene ID" value="ENSGACG00000010362.2"/>
</dbReference>
<dbReference type="InterPro" id="IPR000719">
    <property type="entry name" value="Prot_kinase_dom"/>
</dbReference>
<dbReference type="GeneTree" id="ENSGT00940000156985"/>
<dbReference type="GO" id="GO:0004383">
    <property type="term" value="F:guanylate cyclase activity"/>
    <property type="evidence" value="ECO:0007669"/>
    <property type="project" value="UniProtKB-EC"/>
</dbReference>
<dbReference type="SUPFAM" id="SSF55073">
    <property type="entry name" value="Nucleotide cyclase"/>
    <property type="match status" value="1"/>
</dbReference>
<feature type="transmembrane region" description="Helical" evidence="15">
    <location>
        <begin position="318"/>
        <end position="335"/>
    </location>
</feature>
<comment type="subcellular location">
    <subcellularLocation>
        <location evidence="1">Membrane</location>
        <topology evidence="1">Single-pass type I membrane protein</topology>
    </subcellularLocation>
</comment>
<keyword evidence="10" id="KW-0325">Glycoprotein</keyword>
<keyword evidence="7" id="KW-0342">GTP-binding</keyword>
<dbReference type="InterPro" id="IPR001054">
    <property type="entry name" value="A/G_cyclase"/>
</dbReference>
<feature type="chain" id="PRO_5043048839" description="Guanylate cyclase" evidence="16">
    <location>
        <begin position="30"/>
        <end position="1005"/>
    </location>
</feature>
<feature type="domain" description="Protein kinase" evidence="17">
    <location>
        <begin position="493"/>
        <end position="793"/>
    </location>
</feature>
<reference evidence="19" key="2">
    <citation type="submission" date="2025-08" db="UniProtKB">
        <authorList>
            <consortium name="Ensembl"/>
        </authorList>
    </citation>
    <scope>IDENTIFICATION</scope>
</reference>
<evidence type="ECO:0000256" key="7">
    <source>
        <dbReference type="ARBA" id="ARBA00023134"/>
    </source>
</evidence>
<dbReference type="PANTHER" id="PTHR11920">
    <property type="entry name" value="GUANYLYL CYCLASE"/>
    <property type="match status" value="1"/>
</dbReference>
<keyword evidence="6 15" id="KW-1133">Transmembrane helix</keyword>
<evidence type="ECO:0000256" key="9">
    <source>
        <dbReference type="ARBA" id="ARBA00023170"/>
    </source>
</evidence>
<keyword evidence="9" id="KW-0675">Receptor</keyword>
<evidence type="ECO:0000256" key="10">
    <source>
        <dbReference type="ARBA" id="ARBA00023180"/>
    </source>
</evidence>
<organism evidence="19 20">
    <name type="scientific">Gasterosteus aculeatus aculeatus</name>
    <name type="common">three-spined stickleback</name>
    <dbReference type="NCBI Taxonomy" id="481459"/>
    <lineage>
        <taxon>Eukaryota</taxon>
        <taxon>Metazoa</taxon>
        <taxon>Chordata</taxon>
        <taxon>Craniata</taxon>
        <taxon>Vertebrata</taxon>
        <taxon>Euteleostomi</taxon>
        <taxon>Actinopterygii</taxon>
        <taxon>Neopterygii</taxon>
        <taxon>Teleostei</taxon>
        <taxon>Neoteleostei</taxon>
        <taxon>Acanthomorphata</taxon>
        <taxon>Eupercaria</taxon>
        <taxon>Perciformes</taxon>
        <taxon>Cottioidei</taxon>
        <taxon>Gasterosteales</taxon>
        <taxon>Gasterosteidae</taxon>
        <taxon>Gasterosteus</taxon>
    </lineage>
</organism>
<dbReference type="Gene3D" id="1.10.510.10">
    <property type="entry name" value="Transferase(Phosphotransferase) domain 1"/>
    <property type="match status" value="1"/>
</dbReference>
<evidence type="ECO:0000256" key="11">
    <source>
        <dbReference type="ARBA" id="ARBA00023239"/>
    </source>
</evidence>
<name>A0AAQ4RWI2_GASAC</name>
<dbReference type="GO" id="GO:0004672">
    <property type="term" value="F:protein kinase activity"/>
    <property type="evidence" value="ECO:0007669"/>
    <property type="project" value="InterPro"/>
</dbReference>
<dbReference type="SMART" id="SM00044">
    <property type="entry name" value="CYCc"/>
    <property type="match status" value="1"/>
</dbReference>
<evidence type="ECO:0000256" key="1">
    <source>
        <dbReference type="ARBA" id="ARBA00004479"/>
    </source>
</evidence>
<sequence length="1005" mass="113372">MLPSRPPPTGARHSLLLLLLVQIAACTRSADNTTKALKEVTLAAILPLTNTDYAWAWPRVAPALFQAVRLVNSDPWLLPGLKLQLVHGSSENRDGFCSDSMAPLAAVDLKLSHDPWAFVGPGCDYSSSPVARFTTHWEVPMVTAGARAVGFEHFAAVTNTGPTHRKLGEFGVRIQEAMGWRQHAMLLFSDNKDANDDRPCYFAVEGLYTQLGQHNVSIRERVLQADNLDYKEEVQQIRDNGRVVYLCCSWDILRNLMVQFWKDGVELEDYIFFFIDLFAEGLGGRGPVRPWFRGDPYDFAARQAFRVTLYCCCYFHCYYWFIVKYCGLLILTILCNCSCLSIFLSTASTLLFCGLCVLGVMGPVEMDEFGDRQMDFAVWDTIDVESGEFQVVCVYNSSMKQLIMQGGRSFQWPGGSPPPDVPKCGFKNDKPACLARTNTHVNMYINIHMCSNHHIYLVLSMGLESELAAQLWRVSWDDVQMSNLDLVLRRTCSRLTLSLKGSNCGSLMTMEGNFQIYTKTGYYKGNLAAIKYMNKKRIELTRKVLFELKHMRDVQNEHLTRFIGACIDPPNMCIITEYCPRGSLQILMESDSITLDWIIIRSVMCCCCQGMLFLHNSVMVSHGNLKSSNCVVDGRFVVKITDYGLESLRPSSFPEDTYAYYARKLWTAPELMRTDTAPPCGTQRGDVYSFSIILHEVALLRGVFYLDSLTMTPKGQCVHPRGQYRQSVLSTCPICLPCLFRGYGSNILDNPSVSYEQYANNLEELVEERTQAYHEEKRKAEALLYQILPHSVAEQLKRGETVQAEAFDSVTIYFSDIIGFTAMSAESTPLQVVTLLNDLYTCFDAIIDNFDVYKVETIGDAYMVVSGLPVRNGKLHGREVARMSLALLDTVKSFRVRHRANQQLRVRIGIHSGPVCAGVVGLKMPRYCLFGDTVNTASRMESNGEALRIHVSEATREVLKEFNCFQLEYRGEIEMKGKGSMKTFWLWTKGGETILKPPLVLDVNL</sequence>
<evidence type="ECO:0000256" key="6">
    <source>
        <dbReference type="ARBA" id="ARBA00022989"/>
    </source>
</evidence>
<keyword evidence="5" id="KW-0547">Nucleotide-binding</keyword>
<keyword evidence="8 15" id="KW-0472">Membrane</keyword>
<dbReference type="AlphaFoldDB" id="A0AAQ4RWI2"/>
<dbReference type="Gene3D" id="3.40.50.2300">
    <property type="match status" value="2"/>
</dbReference>
<evidence type="ECO:0000256" key="3">
    <source>
        <dbReference type="ARBA" id="ARBA00022692"/>
    </source>
</evidence>
<evidence type="ECO:0000256" key="14">
    <source>
        <dbReference type="RuleBase" id="RU003431"/>
    </source>
</evidence>
<reference evidence="19 20" key="1">
    <citation type="journal article" date="2021" name="G3 (Bethesda)">
        <title>Improved contiguity of the threespine stickleback genome using long-read sequencing.</title>
        <authorList>
            <person name="Nath S."/>
            <person name="Shaw D.E."/>
            <person name="White M.A."/>
        </authorList>
    </citation>
    <scope>NUCLEOTIDE SEQUENCE [LARGE SCALE GENOMIC DNA]</scope>
    <source>
        <strain evidence="19 20">Lake Benthic</strain>
    </source>
</reference>
<evidence type="ECO:0000259" key="17">
    <source>
        <dbReference type="PROSITE" id="PS50011"/>
    </source>
</evidence>
<dbReference type="Gene3D" id="6.10.250.780">
    <property type="match status" value="1"/>
</dbReference>